<comment type="catalytic activity">
    <reaction evidence="13">
        <text>sn-glycerol 3-phosphate + NAD(+) = dihydroxyacetone phosphate + NADH + H(+)</text>
        <dbReference type="Rhea" id="RHEA:11092"/>
        <dbReference type="ChEBI" id="CHEBI:15378"/>
        <dbReference type="ChEBI" id="CHEBI:57540"/>
        <dbReference type="ChEBI" id="CHEBI:57597"/>
        <dbReference type="ChEBI" id="CHEBI:57642"/>
        <dbReference type="ChEBI" id="CHEBI:57945"/>
        <dbReference type="EC" id="1.1.1.94"/>
    </reaction>
</comment>
<evidence type="ECO:0000256" key="14">
    <source>
        <dbReference type="PIRSR" id="PIRSR000114-1"/>
    </source>
</evidence>
<feature type="binding site" evidence="15">
    <location>
        <begin position="266"/>
        <end position="267"/>
    </location>
    <ligand>
        <name>substrate</name>
    </ligand>
</feature>
<dbReference type="Pfam" id="PF07479">
    <property type="entry name" value="NAD_Gly3P_dh_C"/>
    <property type="match status" value="1"/>
</dbReference>
<dbReference type="PANTHER" id="PTHR11728">
    <property type="entry name" value="GLYCEROL-3-PHOSPHATE DEHYDROGENASE"/>
    <property type="match status" value="1"/>
</dbReference>
<feature type="binding site" evidence="16">
    <location>
        <position position="150"/>
    </location>
    <ligand>
        <name>NAD(+)</name>
        <dbReference type="ChEBI" id="CHEBI:57540"/>
    </ligand>
</feature>
<dbReference type="InterPro" id="IPR011128">
    <property type="entry name" value="G3P_DH_NAD-dep_N"/>
</dbReference>
<feature type="binding site" evidence="13">
    <location>
        <position position="266"/>
    </location>
    <ligand>
        <name>NADPH</name>
        <dbReference type="ChEBI" id="CHEBI:57783"/>
    </ligand>
</feature>
<dbReference type="EMBL" id="SGBD01000001">
    <property type="protein sequence ID" value="RZD15426.1"/>
    <property type="molecule type" value="Genomic_DNA"/>
</dbReference>
<dbReference type="PRINTS" id="PR00077">
    <property type="entry name" value="GPDHDRGNASE"/>
</dbReference>
<keyword evidence="7 13" id="KW-0594">Phospholipid biosynthesis</keyword>
<feature type="binding site" evidence="13">
    <location>
        <position position="17"/>
    </location>
    <ligand>
        <name>NADPH</name>
        <dbReference type="ChEBI" id="CHEBI:57783"/>
    </ligand>
</feature>
<keyword evidence="3 13" id="KW-0521">NADP</keyword>
<feature type="binding site" evidence="15">
    <location>
        <position position="115"/>
    </location>
    <ligand>
        <name>substrate</name>
    </ligand>
</feature>
<name>A0A519BDT8_9DELT</name>
<dbReference type="GO" id="GO:0046168">
    <property type="term" value="P:glycerol-3-phosphate catabolic process"/>
    <property type="evidence" value="ECO:0007669"/>
    <property type="project" value="InterPro"/>
</dbReference>
<dbReference type="Gene3D" id="3.40.50.720">
    <property type="entry name" value="NAD(P)-binding Rossmann-like Domain"/>
    <property type="match status" value="1"/>
</dbReference>
<dbReference type="GO" id="GO:0141152">
    <property type="term" value="F:glycerol-3-phosphate dehydrogenase (NAD+) activity"/>
    <property type="evidence" value="ECO:0007669"/>
    <property type="project" value="RHEA"/>
</dbReference>
<feature type="binding site" evidence="13">
    <location>
        <position position="16"/>
    </location>
    <ligand>
        <name>NADPH</name>
        <dbReference type="ChEBI" id="CHEBI:57783"/>
    </ligand>
</feature>
<comment type="similarity">
    <text evidence="1 13 17">Belongs to the NAD-dependent glycerol-3-phosphate dehydrogenase family.</text>
</comment>
<dbReference type="InterPro" id="IPR036291">
    <property type="entry name" value="NAD(P)-bd_dom_sf"/>
</dbReference>
<feature type="binding site" evidence="13">
    <location>
        <position position="148"/>
    </location>
    <ligand>
        <name>sn-glycerol 3-phosphate</name>
        <dbReference type="ChEBI" id="CHEBI:57597"/>
    </ligand>
</feature>
<proteinExistence type="inferred from homology"/>
<evidence type="ECO:0000313" key="21">
    <source>
        <dbReference type="Proteomes" id="UP000320813"/>
    </source>
</evidence>
<keyword evidence="2 13" id="KW-0444">Lipid biosynthesis</keyword>
<comment type="catalytic activity">
    <reaction evidence="9">
        <text>sn-glycerol 3-phosphate + NADP(+) = dihydroxyacetone phosphate + NADPH + H(+)</text>
        <dbReference type="Rhea" id="RHEA:11096"/>
        <dbReference type="ChEBI" id="CHEBI:15378"/>
        <dbReference type="ChEBI" id="CHEBI:57597"/>
        <dbReference type="ChEBI" id="CHEBI:57642"/>
        <dbReference type="ChEBI" id="CHEBI:57783"/>
        <dbReference type="ChEBI" id="CHEBI:58349"/>
        <dbReference type="EC" id="1.1.1.94"/>
    </reaction>
    <physiologicalReaction direction="right-to-left" evidence="9">
        <dbReference type="Rhea" id="RHEA:11098"/>
    </physiologicalReaction>
</comment>
<dbReference type="EC" id="1.1.1.94" evidence="10 13"/>
<evidence type="ECO:0000256" key="9">
    <source>
        <dbReference type="ARBA" id="ARBA00052716"/>
    </source>
</evidence>
<keyword evidence="13" id="KW-0547">Nucleotide-binding</keyword>
<evidence type="ECO:0000259" key="18">
    <source>
        <dbReference type="Pfam" id="PF01210"/>
    </source>
</evidence>
<feature type="binding site" evidence="13">
    <location>
        <position position="150"/>
    </location>
    <ligand>
        <name>NADPH</name>
        <dbReference type="ChEBI" id="CHEBI:57783"/>
    </ligand>
</feature>
<gene>
    <name evidence="13" type="primary">gpsA</name>
    <name evidence="20" type="ORF">EVJ47_03915</name>
</gene>
<feature type="binding site" evidence="13">
    <location>
        <position position="265"/>
    </location>
    <ligand>
        <name>sn-glycerol 3-phosphate</name>
        <dbReference type="ChEBI" id="CHEBI:57597"/>
    </ligand>
</feature>
<feature type="binding site" evidence="13">
    <location>
        <position position="146"/>
    </location>
    <ligand>
        <name>sn-glycerol 3-phosphate</name>
        <dbReference type="ChEBI" id="CHEBI:57597"/>
    </ligand>
</feature>
<evidence type="ECO:0000256" key="17">
    <source>
        <dbReference type="RuleBase" id="RU000437"/>
    </source>
</evidence>
<evidence type="ECO:0000256" key="7">
    <source>
        <dbReference type="ARBA" id="ARBA00023209"/>
    </source>
</evidence>
<dbReference type="Pfam" id="PF01210">
    <property type="entry name" value="NAD_Gly3P_dh_N"/>
    <property type="match status" value="1"/>
</dbReference>
<evidence type="ECO:0000256" key="5">
    <source>
        <dbReference type="ARBA" id="ARBA00023027"/>
    </source>
</evidence>
<keyword evidence="5 13" id="KW-0520">NAD</keyword>
<dbReference type="PROSITE" id="PS00957">
    <property type="entry name" value="NAD_G3PDH"/>
    <property type="match status" value="1"/>
</dbReference>
<evidence type="ECO:0000256" key="8">
    <source>
        <dbReference type="ARBA" id="ARBA00023264"/>
    </source>
</evidence>
<dbReference type="UniPathway" id="UPA00940"/>
<comment type="function">
    <text evidence="13">Catalyzes the reduction of the glycolytic intermediate dihydroxyacetone phosphate (DHAP) to sn-glycerol 3-phosphate (G3P), the key precursor for phospholipid synthesis.</text>
</comment>
<feature type="binding site" evidence="13">
    <location>
        <position position="115"/>
    </location>
    <ligand>
        <name>NADPH</name>
        <dbReference type="ChEBI" id="CHEBI:57783"/>
    </ligand>
</feature>
<comment type="pathway">
    <text evidence="13">Membrane lipid metabolism; glycerophospholipid metabolism.</text>
</comment>
<evidence type="ECO:0000256" key="4">
    <source>
        <dbReference type="ARBA" id="ARBA00023002"/>
    </source>
</evidence>
<dbReference type="GO" id="GO:0008654">
    <property type="term" value="P:phospholipid biosynthetic process"/>
    <property type="evidence" value="ECO:0007669"/>
    <property type="project" value="UniProtKB-KW"/>
</dbReference>
<dbReference type="HAMAP" id="MF_00394">
    <property type="entry name" value="NAD_Glyc3P_dehydrog"/>
    <property type="match status" value="1"/>
</dbReference>
<evidence type="ECO:0000256" key="6">
    <source>
        <dbReference type="ARBA" id="ARBA00023098"/>
    </source>
</evidence>
<dbReference type="InterPro" id="IPR008927">
    <property type="entry name" value="6-PGluconate_DH-like_C_sf"/>
</dbReference>
<comment type="caution">
    <text evidence="20">The sequence shown here is derived from an EMBL/GenBank/DDBJ whole genome shotgun (WGS) entry which is preliminary data.</text>
</comment>
<comment type="subcellular location">
    <subcellularLocation>
        <location evidence="13">Cytoplasm</location>
    </subcellularLocation>
</comment>
<dbReference type="PANTHER" id="PTHR11728:SF1">
    <property type="entry name" value="GLYCEROL-3-PHOSPHATE DEHYDROGENASE [NAD(+)] 2, CHLOROPLASTIC"/>
    <property type="match status" value="1"/>
</dbReference>
<dbReference type="NCBIfam" id="NF000940">
    <property type="entry name" value="PRK00094.1-2"/>
    <property type="match status" value="1"/>
</dbReference>
<dbReference type="SUPFAM" id="SSF48179">
    <property type="entry name" value="6-phosphogluconate dehydrogenase C-terminal domain-like"/>
    <property type="match status" value="1"/>
</dbReference>
<feature type="binding site" evidence="13">
    <location>
        <position position="202"/>
    </location>
    <ligand>
        <name>sn-glycerol 3-phosphate</name>
        <dbReference type="ChEBI" id="CHEBI:57597"/>
    </ligand>
</feature>
<dbReference type="AlphaFoldDB" id="A0A519BDT8"/>
<feature type="binding site" evidence="13">
    <location>
        <position position="290"/>
    </location>
    <ligand>
        <name>NADPH</name>
        <dbReference type="ChEBI" id="CHEBI:57783"/>
    </ligand>
</feature>
<evidence type="ECO:0000259" key="19">
    <source>
        <dbReference type="Pfam" id="PF07479"/>
    </source>
</evidence>
<protein>
    <recommendedName>
        <fullName evidence="11 13">Glycerol-3-phosphate dehydrogenase [NAD(P)+]</fullName>
        <ecNumber evidence="10 13">1.1.1.94</ecNumber>
    </recommendedName>
    <alternativeName>
        <fullName evidence="13">NAD(P)(+)-dependent glycerol-3-phosphate dehydrogenase</fullName>
    </alternativeName>
    <alternativeName>
        <fullName evidence="12 13">NAD(P)H-dependent dihydroxyacetone-phosphate reductase</fullName>
    </alternativeName>
</protein>
<feature type="domain" description="Glycerol-3-phosphate dehydrogenase NAD-dependent C-terminal" evidence="19">
    <location>
        <begin position="191"/>
        <end position="331"/>
    </location>
</feature>
<evidence type="ECO:0000256" key="16">
    <source>
        <dbReference type="PIRSR" id="PIRSR000114-3"/>
    </source>
</evidence>
<dbReference type="SUPFAM" id="SSF51735">
    <property type="entry name" value="NAD(P)-binding Rossmann-fold domains"/>
    <property type="match status" value="1"/>
</dbReference>
<dbReference type="GO" id="GO:0141153">
    <property type="term" value="F:glycerol-3-phosphate dehydrogenase (NADP+) activity"/>
    <property type="evidence" value="ECO:0007669"/>
    <property type="project" value="RHEA"/>
</dbReference>
<evidence type="ECO:0000256" key="1">
    <source>
        <dbReference type="ARBA" id="ARBA00011009"/>
    </source>
</evidence>
<feature type="binding site" evidence="13">
    <location>
        <position position="255"/>
    </location>
    <ligand>
        <name>sn-glycerol 3-phosphate</name>
        <dbReference type="ChEBI" id="CHEBI:57597"/>
    </ligand>
</feature>
<sequence>MNMQKAKPIGIIGAGSFGTALAVNFSKFTPHVYLKARSKEFAEKLNRERQNECYLKGVPLSENIIITDDYETIFKNCHIIFLAVPSNALRETLLDIKTYSGKFNLQGYIFVNTAKGLGDKSMELPHKVFSRTLGNLMLERYAVLSGPSFAVEVSKHLPTAVCVASFNKKILDELKNFFKNIVNFRIYTLDDVIGVELGGSLKNIVALAAGISDGLGLGNNARAALLTRGVIEMTRFGEALGADNITFTGLSGLGDLILTSTSDLSRNRSVGVRIGKGESLDSIVKDMKMVAEGIATTKSVHIIAKEKNIYMPITDVVYSVLYEGLKPADAIVKLLERDIKNEFV</sequence>
<keyword evidence="4 13" id="KW-0560">Oxidoreductase</keyword>
<dbReference type="Gene3D" id="1.10.1040.10">
    <property type="entry name" value="N-(1-d-carboxylethyl)-l-norvaline Dehydrogenase, domain 2"/>
    <property type="match status" value="1"/>
</dbReference>
<dbReference type="GO" id="GO:0006650">
    <property type="term" value="P:glycerophospholipid metabolic process"/>
    <property type="evidence" value="ECO:0007669"/>
    <property type="project" value="UniProtKB-UniRule"/>
</dbReference>
<keyword evidence="8 13" id="KW-1208">Phospholipid metabolism</keyword>
<keyword evidence="13" id="KW-0963">Cytoplasm</keyword>
<evidence type="ECO:0000256" key="3">
    <source>
        <dbReference type="ARBA" id="ARBA00022857"/>
    </source>
</evidence>
<feature type="binding site" evidence="16">
    <location>
        <begin position="13"/>
        <end position="18"/>
    </location>
    <ligand>
        <name>NAD(+)</name>
        <dbReference type="ChEBI" id="CHEBI:57540"/>
    </ligand>
</feature>
<dbReference type="GO" id="GO:0005975">
    <property type="term" value="P:carbohydrate metabolic process"/>
    <property type="evidence" value="ECO:0007669"/>
    <property type="project" value="InterPro"/>
</dbReference>
<dbReference type="FunFam" id="1.10.1040.10:FF:000001">
    <property type="entry name" value="Glycerol-3-phosphate dehydrogenase [NAD(P)+]"/>
    <property type="match status" value="1"/>
</dbReference>
<dbReference type="PIRSF" id="PIRSF000114">
    <property type="entry name" value="Glycerol-3-P_dh"/>
    <property type="match status" value="1"/>
</dbReference>
<reference evidence="20 21" key="1">
    <citation type="submission" date="2019-01" db="EMBL/GenBank/DDBJ databases">
        <title>Insights into ecological role of a new deltaproteobacterial order Candidatus Sinidesulfobacterales (Sva0485) by metagenomics and metatranscriptomics.</title>
        <authorList>
            <person name="Tan S."/>
            <person name="Liu J."/>
            <person name="Fang Y."/>
            <person name="Hedlund B.P."/>
            <person name="Lian Z.H."/>
            <person name="Huang L.Y."/>
            <person name="Li J.T."/>
            <person name="Huang L.N."/>
            <person name="Li W.J."/>
            <person name="Jiang H.C."/>
            <person name="Dong H.L."/>
            <person name="Shu W.S."/>
        </authorList>
    </citation>
    <scope>NUCLEOTIDE SEQUENCE [LARGE SCALE GENOMIC DNA]</scope>
    <source>
        <strain evidence="20">AP3</strain>
    </source>
</reference>
<accession>A0A519BDT8</accession>
<feature type="active site" description="Proton acceptor" evidence="13 14">
    <location>
        <position position="202"/>
    </location>
</feature>
<feature type="binding site" evidence="13">
    <location>
        <position position="266"/>
    </location>
    <ligand>
        <name>sn-glycerol 3-phosphate</name>
        <dbReference type="ChEBI" id="CHEBI:57597"/>
    </ligand>
</feature>
<dbReference type="GO" id="GO:0051287">
    <property type="term" value="F:NAD binding"/>
    <property type="evidence" value="ECO:0007669"/>
    <property type="project" value="InterPro"/>
</dbReference>
<evidence type="ECO:0000256" key="2">
    <source>
        <dbReference type="ARBA" id="ARBA00022516"/>
    </source>
</evidence>
<feature type="binding site" evidence="13">
    <location>
        <position position="267"/>
    </location>
    <ligand>
        <name>sn-glycerol 3-phosphate</name>
        <dbReference type="ChEBI" id="CHEBI:57597"/>
    </ligand>
</feature>
<dbReference type="InterPro" id="IPR013328">
    <property type="entry name" value="6PGD_dom2"/>
</dbReference>
<evidence type="ECO:0000256" key="11">
    <source>
        <dbReference type="ARBA" id="ARBA00069372"/>
    </source>
</evidence>
<dbReference type="Proteomes" id="UP000320813">
    <property type="component" value="Unassembled WGS sequence"/>
</dbReference>
<feature type="binding site" evidence="13">
    <location>
        <position position="115"/>
    </location>
    <ligand>
        <name>sn-glycerol 3-phosphate</name>
        <dbReference type="ChEBI" id="CHEBI:57597"/>
    </ligand>
</feature>
<feature type="domain" description="Glycerol-3-phosphate dehydrogenase NAD-dependent N-terminal" evidence="18">
    <location>
        <begin position="9"/>
        <end position="169"/>
    </location>
</feature>
<evidence type="ECO:0000256" key="10">
    <source>
        <dbReference type="ARBA" id="ARBA00066687"/>
    </source>
</evidence>
<dbReference type="InterPro" id="IPR006109">
    <property type="entry name" value="G3P_DH_NAD-dep_C"/>
</dbReference>
<feature type="binding site" evidence="13">
    <location>
        <position position="54"/>
    </location>
    <ligand>
        <name>NADPH</name>
        <dbReference type="ChEBI" id="CHEBI:57783"/>
    </ligand>
</feature>
<evidence type="ECO:0000256" key="13">
    <source>
        <dbReference type="HAMAP-Rule" id="MF_00394"/>
    </source>
</evidence>
<evidence type="ECO:0000256" key="12">
    <source>
        <dbReference type="ARBA" id="ARBA00080511"/>
    </source>
</evidence>
<dbReference type="GO" id="GO:0005829">
    <property type="term" value="C:cytosol"/>
    <property type="evidence" value="ECO:0007669"/>
    <property type="project" value="TreeGrafter"/>
</dbReference>
<organism evidence="20 21">
    <name type="scientific">Candidatus Acidulodesulfobacterium ferriphilum</name>
    <dbReference type="NCBI Taxonomy" id="2597223"/>
    <lineage>
        <taxon>Bacteria</taxon>
        <taxon>Deltaproteobacteria</taxon>
        <taxon>Candidatus Acidulodesulfobacterales</taxon>
        <taxon>Candidatus Acidulodesulfobacterium</taxon>
    </lineage>
</organism>
<comment type="caution">
    <text evidence="13">Lacks conserved residue(s) required for the propagation of feature annotation.</text>
</comment>
<evidence type="ECO:0000313" key="20">
    <source>
        <dbReference type="EMBL" id="RZD15426.1"/>
    </source>
</evidence>
<feature type="binding site" evidence="13">
    <location>
        <position position="37"/>
    </location>
    <ligand>
        <name>NADPH</name>
        <dbReference type="ChEBI" id="CHEBI:57783"/>
    </ligand>
</feature>
<feature type="binding site" evidence="16">
    <location>
        <position position="266"/>
    </location>
    <ligand>
        <name>NAD(+)</name>
        <dbReference type="ChEBI" id="CHEBI:57540"/>
    </ligand>
</feature>
<keyword evidence="6 13" id="KW-0443">Lipid metabolism</keyword>
<dbReference type="NCBIfam" id="NF000942">
    <property type="entry name" value="PRK00094.1-4"/>
    <property type="match status" value="1"/>
</dbReference>
<dbReference type="InterPro" id="IPR006168">
    <property type="entry name" value="G3P_DH_NAD-dep"/>
</dbReference>
<dbReference type="GO" id="GO:0046167">
    <property type="term" value="P:glycerol-3-phosphate biosynthetic process"/>
    <property type="evidence" value="ECO:0007669"/>
    <property type="project" value="UniProtKB-UniRule"/>
</dbReference>
<dbReference type="FunFam" id="3.40.50.720:FF:000019">
    <property type="entry name" value="Glycerol-3-phosphate dehydrogenase [NAD(P)+]"/>
    <property type="match status" value="1"/>
</dbReference>
<feature type="binding site" evidence="13">
    <location>
        <position position="292"/>
    </location>
    <ligand>
        <name>NADPH</name>
        <dbReference type="ChEBI" id="CHEBI:57783"/>
    </ligand>
</feature>
<evidence type="ECO:0000256" key="15">
    <source>
        <dbReference type="PIRSR" id="PIRSR000114-2"/>
    </source>
</evidence>